<organism evidence="1 2">
    <name type="scientific">Candidatus Avelusimicrobium gallicola</name>
    <dbReference type="NCBI Taxonomy" id="2562704"/>
    <lineage>
        <taxon>Bacteria</taxon>
        <taxon>Pseudomonadati</taxon>
        <taxon>Elusimicrobiota</taxon>
        <taxon>Elusimicrobia</taxon>
        <taxon>Elusimicrobiales</taxon>
        <taxon>Elusimicrobiaceae</taxon>
        <taxon>Candidatus Avelusimicrobium</taxon>
    </lineage>
</organism>
<dbReference type="AlphaFoldDB" id="A0A928DQB2"/>
<reference evidence="1" key="1">
    <citation type="submission" date="2019-04" db="EMBL/GenBank/DDBJ databases">
        <title>Evolution of Biomass-Degrading Anaerobic Consortia Revealed by Metagenomics.</title>
        <authorList>
            <person name="Peng X."/>
        </authorList>
    </citation>
    <scope>NUCLEOTIDE SEQUENCE</scope>
    <source>
        <strain evidence="1">SIG66</strain>
    </source>
</reference>
<evidence type="ECO:0000313" key="1">
    <source>
        <dbReference type="EMBL" id="MBE6421501.1"/>
    </source>
</evidence>
<evidence type="ECO:0000313" key="2">
    <source>
        <dbReference type="Proteomes" id="UP000725649"/>
    </source>
</evidence>
<dbReference type="EMBL" id="SUVG01000005">
    <property type="protein sequence ID" value="MBE6421501.1"/>
    <property type="molecule type" value="Genomic_DNA"/>
</dbReference>
<proteinExistence type="predicted"/>
<protein>
    <submittedName>
        <fullName evidence="1">Uncharacterized protein</fullName>
    </submittedName>
</protein>
<comment type="caution">
    <text evidence="1">The sequence shown here is derived from an EMBL/GenBank/DDBJ whole genome shotgun (WGS) entry which is preliminary data.</text>
</comment>
<accession>A0A928DQB2</accession>
<dbReference type="Proteomes" id="UP000725649">
    <property type="component" value="Unassembled WGS sequence"/>
</dbReference>
<name>A0A928DQB2_9BACT</name>
<gene>
    <name evidence="1" type="ORF">E7027_05165</name>
</gene>
<sequence>MSISSNQLKVLIHSYKTHFAQYEQLIVEQPVKYGLLAKIKQKGKVAIGLQGYQDKKRAKELEQLIKMLHDESKKITEYYIDGIKRSLEKLKKQQAKSIKEPIKYFLSCLKKIYQKNKKNSYKIFEKINVSPQMQQKFQEMSEMFQEMAQIDMSKKEIAGNTAIIGTLGTLTAASVPAAVTATIGAVATASTGTAISSLSGAAATNANIDWLGGGSIASGGGGVALGSAVLGGIQIGATGGIALLATGLFISSYYSNQLTKSTKRAAEIVTQIKSIEAHWPLLEGQIARIKELIDVTSKLFTCAQKNVDILQINILNFNIENKKDVEIFQKTAILVKALIDIIQIPLFDKNGALSVNGTDILKASYKVIENNKLI</sequence>